<dbReference type="Proteomes" id="UP000485058">
    <property type="component" value="Unassembled WGS sequence"/>
</dbReference>
<evidence type="ECO:0000313" key="3">
    <source>
        <dbReference type="Proteomes" id="UP000485058"/>
    </source>
</evidence>
<comment type="caution">
    <text evidence="2">The sequence shown here is derived from an EMBL/GenBank/DDBJ whole genome shotgun (WGS) entry which is preliminary data.</text>
</comment>
<accession>A0A699ZUJ8</accession>
<dbReference type="SUPFAM" id="SSF109604">
    <property type="entry name" value="HD-domain/PDEase-like"/>
    <property type="match status" value="1"/>
</dbReference>
<proteinExistence type="predicted"/>
<dbReference type="Pfam" id="PF00233">
    <property type="entry name" value="PDEase_I"/>
    <property type="match status" value="1"/>
</dbReference>
<dbReference type="GO" id="GO:0007165">
    <property type="term" value="P:signal transduction"/>
    <property type="evidence" value="ECO:0007669"/>
    <property type="project" value="InterPro"/>
</dbReference>
<dbReference type="InterPro" id="IPR036971">
    <property type="entry name" value="PDEase_catalytic_dom_sf"/>
</dbReference>
<dbReference type="InterPro" id="IPR002073">
    <property type="entry name" value="PDEase_catalytic_dom"/>
</dbReference>
<sequence length="44" mass="5099">MENHHLAGAFNLLKHPDLNFIATMPKANRQRLRKLMVELVLSTE</sequence>
<keyword evidence="3" id="KW-1185">Reference proteome</keyword>
<name>A0A699ZUJ8_HAELA</name>
<evidence type="ECO:0000259" key="1">
    <source>
        <dbReference type="PROSITE" id="PS51845"/>
    </source>
</evidence>
<dbReference type="AlphaFoldDB" id="A0A699ZUJ8"/>
<evidence type="ECO:0000313" key="2">
    <source>
        <dbReference type="EMBL" id="GFH23289.1"/>
    </source>
</evidence>
<organism evidence="2 3">
    <name type="scientific">Haematococcus lacustris</name>
    <name type="common">Green alga</name>
    <name type="synonym">Haematococcus pluvialis</name>
    <dbReference type="NCBI Taxonomy" id="44745"/>
    <lineage>
        <taxon>Eukaryota</taxon>
        <taxon>Viridiplantae</taxon>
        <taxon>Chlorophyta</taxon>
        <taxon>core chlorophytes</taxon>
        <taxon>Chlorophyceae</taxon>
        <taxon>CS clade</taxon>
        <taxon>Chlamydomonadales</taxon>
        <taxon>Haematococcaceae</taxon>
        <taxon>Haematococcus</taxon>
    </lineage>
</organism>
<dbReference type="GO" id="GO:0004114">
    <property type="term" value="F:3',5'-cyclic-nucleotide phosphodiesterase activity"/>
    <property type="evidence" value="ECO:0007669"/>
    <property type="project" value="InterPro"/>
</dbReference>
<dbReference type="EMBL" id="BLLF01002238">
    <property type="protein sequence ID" value="GFH23289.1"/>
    <property type="molecule type" value="Genomic_DNA"/>
</dbReference>
<gene>
    <name evidence="2" type="ORF">HaLaN_20881</name>
</gene>
<feature type="domain" description="PDEase" evidence="1">
    <location>
        <begin position="1"/>
        <end position="44"/>
    </location>
</feature>
<reference evidence="2 3" key="1">
    <citation type="submission" date="2020-02" db="EMBL/GenBank/DDBJ databases">
        <title>Draft genome sequence of Haematococcus lacustris strain NIES-144.</title>
        <authorList>
            <person name="Morimoto D."/>
            <person name="Nakagawa S."/>
            <person name="Yoshida T."/>
            <person name="Sawayama S."/>
        </authorList>
    </citation>
    <scope>NUCLEOTIDE SEQUENCE [LARGE SCALE GENOMIC DNA]</scope>
    <source>
        <strain evidence="2 3">NIES-144</strain>
    </source>
</reference>
<dbReference type="Gene3D" id="1.10.1300.10">
    <property type="entry name" value="3'5'-cyclic nucleotide phosphodiesterase, catalytic domain"/>
    <property type="match status" value="1"/>
</dbReference>
<dbReference type="PROSITE" id="PS51845">
    <property type="entry name" value="PDEASE_I_2"/>
    <property type="match status" value="1"/>
</dbReference>
<protein>
    <submittedName>
        <fullName evidence="2">Phosphodiesterase</fullName>
    </submittedName>
</protein>